<keyword evidence="3" id="KW-1185">Reference proteome</keyword>
<dbReference type="Gene3D" id="1.10.340.70">
    <property type="match status" value="1"/>
</dbReference>
<proteinExistence type="predicted"/>
<protein>
    <submittedName>
        <fullName evidence="4">Integrase zinc-binding domain-containing protein</fullName>
    </submittedName>
</protein>
<evidence type="ECO:0000256" key="1">
    <source>
        <dbReference type="SAM" id="SignalP"/>
    </source>
</evidence>
<feature type="signal peptide" evidence="1">
    <location>
        <begin position="1"/>
        <end position="18"/>
    </location>
</feature>
<dbReference type="Pfam" id="PF17921">
    <property type="entry name" value="Integrase_H2C2"/>
    <property type="match status" value="1"/>
</dbReference>
<reference evidence="4" key="1">
    <citation type="submission" date="2022-11" db="UniProtKB">
        <authorList>
            <consortium name="WormBaseParasite"/>
        </authorList>
    </citation>
    <scope>IDENTIFICATION</scope>
</reference>
<feature type="chain" id="PRO_5037724702" evidence="1">
    <location>
        <begin position="19"/>
        <end position="351"/>
    </location>
</feature>
<accession>A0A915ILC0</accession>
<dbReference type="Proteomes" id="UP000887565">
    <property type="component" value="Unplaced"/>
</dbReference>
<dbReference type="AlphaFoldDB" id="A0A915ILC0"/>
<feature type="domain" description="Integrase zinc-binding" evidence="2">
    <location>
        <begin position="320"/>
        <end position="351"/>
    </location>
</feature>
<evidence type="ECO:0000313" key="3">
    <source>
        <dbReference type="Proteomes" id="UP000887565"/>
    </source>
</evidence>
<dbReference type="InterPro" id="IPR041588">
    <property type="entry name" value="Integrase_H2C2"/>
</dbReference>
<dbReference type="WBParaSite" id="nRc.2.0.1.t14674-RA">
    <property type="protein sequence ID" value="nRc.2.0.1.t14674-RA"/>
    <property type="gene ID" value="nRc.2.0.1.g14674"/>
</dbReference>
<organism evidence="3 4">
    <name type="scientific">Romanomermis culicivorax</name>
    <name type="common">Nematode worm</name>
    <dbReference type="NCBI Taxonomy" id="13658"/>
    <lineage>
        <taxon>Eukaryota</taxon>
        <taxon>Metazoa</taxon>
        <taxon>Ecdysozoa</taxon>
        <taxon>Nematoda</taxon>
        <taxon>Enoplea</taxon>
        <taxon>Dorylaimia</taxon>
        <taxon>Mermithida</taxon>
        <taxon>Mermithoidea</taxon>
        <taxon>Mermithidae</taxon>
        <taxon>Romanomermis</taxon>
    </lineage>
</organism>
<keyword evidence="1" id="KW-0732">Signal</keyword>
<evidence type="ECO:0000259" key="2">
    <source>
        <dbReference type="Pfam" id="PF17921"/>
    </source>
</evidence>
<evidence type="ECO:0000313" key="4">
    <source>
        <dbReference type="WBParaSite" id="nRc.2.0.1.t14674-RA"/>
    </source>
</evidence>
<sequence>MLLLLPMLLILIAHGAWSIKKMEELVVDISTNLISNGNVKGRTTENFEITCNILGEKENYTMKFIWTKQDNFKLKLVYHVSSRDIILIDRTLGIRQLFNGREEFSECFDPKEVGYAPGCQNCNMLCMRLHKMSKVYTVGHVPTNRTLQSVAKLLTCMPENQVTNERFMVDSHLWHLMTTLQSIMLTMKKNVYHVEIPLLNGQESEVKPWRQGMMEMETNNVSNPMEKEENHPCFLWRCKGCDDRRKEEPKLDDDINGKTGKKLDEKRTMKNERQQSLHEMLPENYKEAQQIACITSHYTMTDGILYYIGLGDDSETKPEVPSSMKNEILEACHDDIFSGHFGFTKTIARVR</sequence>
<name>A0A915ILC0_ROMCU</name>